<sequence>LVLPYYKRDPKLIHRNSCSSSSITSKSTTSSIEIDPFGPIQTVGPYLHKKEQIQPERPFIPEGWEDQVISWIDDNPFIRRQGDLELNIYRNYHGDNFYWNDLEIKPNSVILNDLEGSITIYTSQDLDHLLKETSDADFCKSCLISHETRDKSRDNRPSLNHTTSVPIYTIPELKKRIEKDEMAQGKRPVYIRANTSNSHPNKKPSFQNLRHILSQVIVIEQLYQSDDIEALKAYIEAPQITVNLLNHIQYIEDPNLREILNAEYQRFNQASYAPKWEIHNQDWESVEKKFKIDEEGDWNISSGSDEDKSQPIIYLDRPKG</sequence>
<dbReference type="HOGENOM" id="CLU_870346_0_0_1"/>
<dbReference type="EMBL" id="KN824265">
    <property type="protein sequence ID" value="KIO15286.1"/>
    <property type="molecule type" value="Genomic_DNA"/>
</dbReference>
<dbReference type="AlphaFoldDB" id="A0A0C3PZH4"/>
<evidence type="ECO:0000313" key="2">
    <source>
        <dbReference type="EMBL" id="KIO15286.1"/>
    </source>
</evidence>
<reference evidence="2 3" key="1">
    <citation type="submission" date="2014-04" db="EMBL/GenBank/DDBJ databases">
        <authorList>
            <consortium name="DOE Joint Genome Institute"/>
            <person name="Kuo A."/>
            <person name="Girlanda M."/>
            <person name="Perotto S."/>
            <person name="Kohler A."/>
            <person name="Nagy L.G."/>
            <person name="Floudas D."/>
            <person name="Copeland A."/>
            <person name="Barry K.W."/>
            <person name="Cichocki N."/>
            <person name="Veneault-Fourrey C."/>
            <person name="LaButti K."/>
            <person name="Lindquist E.A."/>
            <person name="Lipzen A."/>
            <person name="Lundell T."/>
            <person name="Morin E."/>
            <person name="Murat C."/>
            <person name="Sun H."/>
            <person name="Tunlid A."/>
            <person name="Henrissat B."/>
            <person name="Grigoriev I.V."/>
            <person name="Hibbett D.S."/>
            <person name="Martin F."/>
            <person name="Nordberg H.P."/>
            <person name="Cantor M.N."/>
            <person name="Hua S.X."/>
        </authorList>
    </citation>
    <scope>NUCLEOTIDE SEQUENCE [LARGE SCALE GENOMIC DNA]</scope>
    <source>
        <strain evidence="2 3">MUT 4182</strain>
    </source>
</reference>
<keyword evidence="3" id="KW-1185">Reference proteome</keyword>
<gene>
    <name evidence="2" type="ORF">M407DRAFT_35179</name>
</gene>
<dbReference type="Proteomes" id="UP000054248">
    <property type="component" value="Unassembled WGS sequence"/>
</dbReference>
<feature type="region of interest" description="Disordered" evidence="1">
    <location>
        <begin position="297"/>
        <end position="320"/>
    </location>
</feature>
<name>A0A0C3PZH4_9AGAM</name>
<proteinExistence type="predicted"/>
<dbReference type="OrthoDB" id="3306399at2759"/>
<feature type="non-terminal residue" evidence="2">
    <location>
        <position position="1"/>
    </location>
</feature>
<reference evidence="3" key="2">
    <citation type="submission" date="2015-01" db="EMBL/GenBank/DDBJ databases">
        <title>Evolutionary Origins and Diversification of the Mycorrhizal Mutualists.</title>
        <authorList>
            <consortium name="DOE Joint Genome Institute"/>
            <consortium name="Mycorrhizal Genomics Consortium"/>
            <person name="Kohler A."/>
            <person name="Kuo A."/>
            <person name="Nagy L.G."/>
            <person name="Floudas D."/>
            <person name="Copeland A."/>
            <person name="Barry K.W."/>
            <person name="Cichocki N."/>
            <person name="Veneault-Fourrey C."/>
            <person name="LaButti K."/>
            <person name="Lindquist E.A."/>
            <person name="Lipzen A."/>
            <person name="Lundell T."/>
            <person name="Morin E."/>
            <person name="Murat C."/>
            <person name="Riley R."/>
            <person name="Ohm R."/>
            <person name="Sun H."/>
            <person name="Tunlid A."/>
            <person name="Henrissat B."/>
            <person name="Grigoriev I.V."/>
            <person name="Hibbett D.S."/>
            <person name="Martin F."/>
        </authorList>
    </citation>
    <scope>NUCLEOTIDE SEQUENCE [LARGE SCALE GENOMIC DNA]</scope>
    <source>
        <strain evidence="3">MUT 4182</strain>
    </source>
</reference>
<evidence type="ECO:0000256" key="1">
    <source>
        <dbReference type="SAM" id="MobiDB-lite"/>
    </source>
</evidence>
<accession>A0A0C3PZH4</accession>
<evidence type="ECO:0000313" key="3">
    <source>
        <dbReference type="Proteomes" id="UP000054248"/>
    </source>
</evidence>
<organism evidence="2 3">
    <name type="scientific">Tulasnella calospora MUT 4182</name>
    <dbReference type="NCBI Taxonomy" id="1051891"/>
    <lineage>
        <taxon>Eukaryota</taxon>
        <taxon>Fungi</taxon>
        <taxon>Dikarya</taxon>
        <taxon>Basidiomycota</taxon>
        <taxon>Agaricomycotina</taxon>
        <taxon>Agaricomycetes</taxon>
        <taxon>Cantharellales</taxon>
        <taxon>Tulasnellaceae</taxon>
        <taxon>Tulasnella</taxon>
    </lineage>
</organism>
<protein>
    <submittedName>
        <fullName evidence="2">Uncharacterized protein</fullName>
    </submittedName>
</protein>